<dbReference type="EC" id="1.-.-.-" evidence="6"/>
<dbReference type="PANTHER" id="PTHR43734">
    <property type="entry name" value="PHYTOENE DESATURASE"/>
    <property type="match status" value="1"/>
</dbReference>
<dbReference type="InterPro" id="IPR014105">
    <property type="entry name" value="Carotenoid/retinoid_OxRdtase"/>
</dbReference>
<dbReference type="InterPro" id="IPR036188">
    <property type="entry name" value="FAD/NAD-bd_sf"/>
</dbReference>
<gene>
    <name evidence="6" type="primary">crtI</name>
    <name evidence="6" type="ORF">AADG42_02705</name>
</gene>
<dbReference type="Gene3D" id="3.50.50.60">
    <property type="entry name" value="FAD/NAD(P)-binding domain"/>
    <property type="match status" value="2"/>
</dbReference>
<feature type="domain" description="Amine oxidase" evidence="5">
    <location>
        <begin position="11"/>
        <end position="487"/>
    </location>
</feature>
<dbReference type="SUPFAM" id="SSF51905">
    <property type="entry name" value="FAD/NAD(P)-binding domain"/>
    <property type="match status" value="1"/>
</dbReference>
<evidence type="ECO:0000259" key="5">
    <source>
        <dbReference type="Pfam" id="PF01593"/>
    </source>
</evidence>
<accession>A0ABZ3FM79</accession>
<keyword evidence="2 4" id="KW-0125">Carotenoid biosynthesis</keyword>
<dbReference type="InterPro" id="IPR002937">
    <property type="entry name" value="Amino_oxidase"/>
</dbReference>
<evidence type="ECO:0000256" key="1">
    <source>
        <dbReference type="ARBA" id="ARBA00004829"/>
    </source>
</evidence>
<dbReference type="PANTHER" id="PTHR43734:SF1">
    <property type="entry name" value="PHYTOENE DESATURASE"/>
    <property type="match status" value="1"/>
</dbReference>
<dbReference type="GO" id="GO:0016491">
    <property type="term" value="F:oxidoreductase activity"/>
    <property type="evidence" value="ECO:0007669"/>
    <property type="project" value="UniProtKB-KW"/>
</dbReference>
<name>A0ABZ3FM79_9ACTN</name>
<evidence type="ECO:0000256" key="4">
    <source>
        <dbReference type="RuleBase" id="RU362075"/>
    </source>
</evidence>
<keyword evidence="7" id="KW-1185">Reference proteome</keyword>
<evidence type="ECO:0000256" key="2">
    <source>
        <dbReference type="ARBA" id="ARBA00022746"/>
    </source>
</evidence>
<dbReference type="Proteomes" id="UP001442841">
    <property type="component" value="Chromosome"/>
</dbReference>
<evidence type="ECO:0000256" key="3">
    <source>
        <dbReference type="ARBA" id="ARBA00023002"/>
    </source>
</evidence>
<comment type="pathway">
    <text evidence="1 4">Carotenoid biosynthesis.</text>
</comment>
<dbReference type="NCBIfam" id="TIGR02734">
    <property type="entry name" value="crtI_fam"/>
    <property type="match status" value="1"/>
</dbReference>
<reference evidence="6 7" key="1">
    <citation type="submission" date="2024-04" db="EMBL/GenBank/DDBJ databases">
        <title>Isolation of an actinomycete strain from pig manure.</title>
        <authorList>
            <person name="Gong T."/>
            <person name="Yu Z."/>
            <person name="An M."/>
            <person name="Wei C."/>
            <person name="Yang W."/>
            <person name="Liu L."/>
        </authorList>
    </citation>
    <scope>NUCLEOTIDE SEQUENCE [LARGE SCALE GENOMIC DNA]</scope>
    <source>
        <strain evidence="6 7">ZF39</strain>
    </source>
</reference>
<proteinExistence type="inferred from homology"/>
<comment type="similarity">
    <text evidence="4">Belongs to the carotenoid/retinoid oxidoreductase family.</text>
</comment>
<protein>
    <submittedName>
        <fullName evidence="6">Phytoene desaturase family protein</fullName>
        <ecNumber evidence="6">1.-.-.-</ecNumber>
    </submittedName>
</protein>
<dbReference type="PRINTS" id="PR00419">
    <property type="entry name" value="ADXRDTASE"/>
</dbReference>
<evidence type="ECO:0000313" key="7">
    <source>
        <dbReference type="Proteomes" id="UP001442841"/>
    </source>
</evidence>
<dbReference type="Pfam" id="PF01593">
    <property type="entry name" value="Amino_oxidase"/>
    <property type="match status" value="1"/>
</dbReference>
<dbReference type="RefSeq" id="WP_425307692.1">
    <property type="nucleotide sequence ID" value="NZ_CP154795.1"/>
</dbReference>
<organism evidence="6 7">
    <name type="scientific">Ammonicoccus fulvus</name>
    <dbReference type="NCBI Taxonomy" id="3138240"/>
    <lineage>
        <taxon>Bacteria</taxon>
        <taxon>Bacillati</taxon>
        <taxon>Actinomycetota</taxon>
        <taxon>Actinomycetes</taxon>
        <taxon>Propionibacteriales</taxon>
        <taxon>Propionibacteriaceae</taxon>
        <taxon>Ammonicoccus</taxon>
    </lineage>
</organism>
<evidence type="ECO:0000313" key="6">
    <source>
        <dbReference type="EMBL" id="XAN06260.1"/>
    </source>
</evidence>
<sequence>MNHVIVVGAGLAGLAAALHLAGTGHRVTVLEREAQPGGRNGTLEQDGFRFDTGPTVFTMVPLLEQAFNAVGSTVADHLEFTLLDPAYHAFFADGSRLLVRPGHEKMREEIARECGTKDAWAFDRFVAWLRRLNDAELPHFIDTNFNTPLDLFRSPRAALELVRLGAFRRLGPEIARRFDDERLHRVFSFQAMYAGLAPAQALALYAVITYMDSIEGVWFPTEGGMHAVPRAMARAARAAGVEIRCSTPVARVERGSGGGVRGVRLGDGEFLAADGVVLTPDLPVAYEQLLPDIPAPRTARRGRFSPSALVWHAGVRGELPEGVGHHNIHFGADWDNAFSDLLKRGRPMSDPSRFVAIPSLDDATAAPAGHHTLYVLEPVPNLQAGRTINWPDAGRRLRTRLTRDLQAFGYPTDIVTEQLVTPDDWAAQGLAAGTPFALAHTFRQTGPFRPRNVDRRVPGLAFAGSSTTPGVGIPMVLISGKLAAERIAEMLR</sequence>
<keyword evidence="3 4" id="KW-0560">Oxidoreductase</keyword>
<dbReference type="EMBL" id="CP154795">
    <property type="protein sequence ID" value="XAN06260.1"/>
    <property type="molecule type" value="Genomic_DNA"/>
</dbReference>